<reference evidence="1 2" key="1">
    <citation type="submission" date="2020-05" db="EMBL/GenBank/DDBJ databases">
        <title>Vigna angularis (adzuki bean) Var. LongXiaoDou No. 4 denovo assembly.</title>
        <authorList>
            <person name="Xiang H."/>
        </authorList>
    </citation>
    <scope>NUCLEOTIDE SEQUENCE [LARGE SCALE GENOMIC DNA]</scope>
    <source>
        <tissue evidence="1">Leaf</tissue>
    </source>
</reference>
<name>A0A8T0JQI2_PHAAN</name>
<dbReference type="EMBL" id="JABFOF010000009">
    <property type="protein sequence ID" value="KAG2380314.1"/>
    <property type="molecule type" value="Genomic_DNA"/>
</dbReference>
<comment type="caution">
    <text evidence="1">The sequence shown here is derived from an EMBL/GenBank/DDBJ whole genome shotgun (WGS) entry which is preliminary data.</text>
</comment>
<organism evidence="1 2">
    <name type="scientific">Phaseolus angularis</name>
    <name type="common">Azuki bean</name>
    <name type="synonym">Vigna angularis</name>
    <dbReference type="NCBI Taxonomy" id="3914"/>
    <lineage>
        <taxon>Eukaryota</taxon>
        <taxon>Viridiplantae</taxon>
        <taxon>Streptophyta</taxon>
        <taxon>Embryophyta</taxon>
        <taxon>Tracheophyta</taxon>
        <taxon>Spermatophyta</taxon>
        <taxon>Magnoliopsida</taxon>
        <taxon>eudicotyledons</taxon>
        <taxon>Gunneridae</taxon>
        <taxon>Pentapetalae</taxon>
        <taxon>rosids</taxon>
        <taxon>fabids</taxon>
        <taxon>Fabales</taxon>
        <taxon>Fabaceae</taxon>
        <taxon>Papilionoideae</taxon>
        <taxon>50 kb inversion clade</taxon>
        <taxon>NPAAA clade</taxon>
        <taxon>indigoferoid/millettioid clade</taxon>
        <taxon>Phaseoleae</taxon>
        <taxon>Vigna</taxon>
    </lineage>
</organism>
<protein>
    <submittedName>
        <fullName evidence="1">Uncharacterized protein</fullName>
    </submittedName>
</protein>
<accession>A0A8T0JQI2</accession>
<sequence>MVCWWRQRLCEEVDDEHSCVLVRSSRCSSGSSLAYGGTTEEKTRSQSRFWTMVVVTVVAQGGRYKRHIEGWLVRWQLLKFKIMTWRGV</sequence>
<dbReference type="Proteomes" id="UP000743370">
    <property type="component" value="Unassembled WGS sequence"/>
</dbReference>
<dbReference type="AlphaFoldDB" id="A0A8T0JQI2"/>
<evidence type="ECO:0000313" key="2">
    <source>
        <dbReference type="Proteomes" id="UP000743370"/>
    </source>
</evidence>
<proteinExistence type="predicted"/>
<evidence type="ECO:0000313" key="1">
    <source>
        <dbReference type="EMBL" id="KAG2380314.1"/>
    </source>
</evidence>
<gene>
    <name evidence="1" type="ORF">HKW66_Vig0170930</name>
</gene>